<comment type="caution">
    <text evidence="1">The sequence shown here is derived from an EMBL/GenBank/DDBJ whole genome shotgun (WGS) entry which is preliminary data.</text>
</comment>
<reference evidence="1 2" key="1">
    <citation type="submission" date="2024-02" db="EMBL/GenBank/DDBJ databases">
        <authorList>
            <person name="Chen Y."/>
            <person name="Shah S."/>
            <person name="Dougan E. K."/>
            <person name="Thang M."/>
            <person name="Chan C."/>
        </authorList>
    </citation>
    <scope>NUCLEOTIDE SEQUENCE [LARGE SCALE GENOMIC DNA]</scope>
</reference>
<sequence>MFGFFEGWQENPISRNYVLLSGTHEPTKEHSQLIADVKTKLTNMGIRSFVDLEATPRVAEQIGLAGARAIVTFCSTEYGKMDSGYEELQFSLKNSECAHIPVKLSQKTDVDHSDQRTQTSAWDIANHIQVSLSKEDLLAVQLPPPHVGGGEGYHGARPRACTRHSLSRRDRRACSLHQI</sequence>
<dbReference type="EMBL" id="CAXAMN010003336">
    <property type="protein sequence ID" value="CAK9004172.1"/>
    <property type="molecule type" value="Genomic_DNA"/>
</dbReference>
<evidence type="ECO:0000313" key="2">
    <source>
        <dbReference type="Proteomes" id="UP001642484"/>
    </source>
</evidence>
<evidence type="ECO:0008006" key="3">
    <source>
        <dbReference type="Google" id="ProtNLM"/>
    </source>
</evidence>
<name>A0ABP0INI3_9DINO</name>
<evidence type="ECO:0000313" key="1">
    <source>
        <dbReference type="EMBL" id="CAK9004172.1"/>
    </source>
</evidence>
<keyword evidence="2" id="KW-1185">Reference proteome</keyword>
<gene>
    <name evidence="1" type="ORF">CCMP2556_LOCUS7574</name>
</gene>
<proteinExistence type="predicted"/>
<accession>A0ABP0INI3</accession>
<protein>
    <recommendedName>
        <fullName evidence="3">TIR domain-containing protein</fullName>
    </recommendedName>
</protein>
<organism evidence="1 2">
    <name type="scientific">Durusdinium trenchii</name>
    <dbReference type="NCBI Taxonomy" id="1381693"/>
    <lineage>
        <taxon>Eukaryota</taxon>
        <taxon>Sar</taxon>
        <taxon>Alveolata</taxon>
        <taxon>Dinophyceae</taxon>
        <taxon>Suessiales</taxon>
        <taxon>Symbiodiniaceae</taxon>
        <taxon>Durusdinium</taxon>
    </lineage>
</organism>
<dbReference type="Proteomes" id="UP001642484">
    <property type="component" value="Unassembled WGS sequence"/>
</dbReference>